<evidence type="ECO:0000313" key="1">
    <source>
        <dbReference type="EMBL" id="MDL0081604.1"/>
    </source>
</evidence>
<organism evidence="1 2">
    <name type="scientific">Helicobacter zhangjianzhongii</name>
    <dbReference type="NCBI Taxonomy" id="2974574"/>
    <lineage>
        <taxon>Bacteria</taxon>
        <taxon>Pseudomonadati</taxon>
        <taxon>Campylobacterota</taxon>
        <taxon>Epsilonproteobacteria</taxon>
        <taxon>Campylobacterales</taxon>
        <taxon>Helicobacteraceae</taxon>
        <taxon>Helicobacter</taxon>
    </lineage>
</organism>
<proteinExistence type="predicted"/>
<comment type="caution">
    <text evidence="1">The sequence shown here is derived from an EMBL/GenBank/DDBJ whole genome shotgun (WGS) entry which is preliminary data.</text>
</comment>
<sequence length="131" mass="14975">MAKQAKRSFFRKQGEAAASLVIHKPKSSDNAQNLESTFDNNAQKSKKVDSRGFRLVSSPLWDSRICDDKAGLRRLLRGDKTDCLSHKQKASSLLYRAKQAKQSFFRKPNPYQKVDSGDQIEARESRQCFHQ</sequence>
<accession>A0ACC6FQR4</accession>
<reference evidence="1 2" key="1">
    <citation type="journal article" date="2023" name="Microorganisms">
        <title>Isolation and Genomic Characteristics of Cat-Borne Campylobacter felis sp. nov. and Sheep-Borne Campylobacter ovis sp. nov.</title>
        <authorList>
            <person name="Wang H."/>
            <person name="Li Y."/>
            <person name="Gu Y."/>
            <person name="Zhou G."/>
            <person name="Chen X."/>
            <person name="Zhang X."/>
            <person name="Shao Z."/>
            <person name="Zhang J."/>
            <person name="Zhang M."/>
        </authorList>
    </citation>
    <scope>NUCLEOTIDE SEQUENCE [LARGE SCALE GENOMIC DNA]</scope>
    <source>
        <strain evidence="1 2">XJK30-2</strain>
    </source>
</reference>
<dbReference type="Proteomes" id="UP001173802">
    <property type="component" value="Unassembled WGS sequence"/>
</dbReference>
<evidence type="ECO:0000313" key="2">
    <source>
        <dbReference type="Proteomes" id="UP001173802"/>
    </source>
</evidence>
<keyword evidence="2" id="KW-1185">Reference proteome</keyword>
<name>A0ACC6FQR4_9HELI</name>
<protein>
    <submittedName>
        <fullName evidence="1">Uncharacterized protein</fullName>
    </submittedName>
</protein>
<gene>
    <name evidence="1" type="ORF">NYG90_02740</name>
</gene>
<dbReference type="EMBL" id="JANURN010000002">
    <property type="protein sequence ID" value="MDL0081604.1"/>
    <property type="molecule type" value="Genomic_DNA"/>
</dbReference>